<keyword evidence="4 5" id="KW-0472">Membrane</keyword>
<organism evidence="7 8">
    <name type="scientific">Dethiosulfatibacter aminovorans DSM 17477</name>
    <dbReference type="NCBI Taxonomy" id="1121476"/>
    <lineage>
        <taxon>Bacteria</taxon>
        <taxon>Bacillati</taxon>
        <taxon>Bacillota</taxon>
        <taxon>Tissierellia</taxon>
        <taxon>Dethiosulfatibacter</taxon>
    </lineage>
</organism>
<dbReference type="OrthoDB" id="2162283at2"/>
<keyword evidence="8" id="KW-1185">Reference proteome</keyword>
<dbReference type="EMBL" id="FQZL01000013">
    <property type="protein sequence ID" value="SHJ19490.1"/>
    <property type="molecule type" value="Genomic_DNA"/>
</dbReference>
<dbReference type="InterPro" id="IPR013525">
    <property type="entry name" value="ABC2_TM"/>
</dbReference>
<dbReference type="AlphaFoldDB" id="A0A1M6HBB5"/>
<dbReference type="RefSeq" id="WP_073049404.1">
    <property type="nucleotide sequence ID" value="NZ_FQZL01000013.1"/>
</dbReference>
<feature type="transmembrane region" description="Helical" evidence="5">
    <location>
        <begin position="21"/>
        <end position="41"/>
    </location>
</feature>
<keyword evidence="2 5" id="KW-0812">Transmembrane</keyword>
<evidence type="ECO:0000256" key="3">
    <source>
        <dbReference type="ARBA" id="ARBA00022989"/>
    </source>
</evidence>
<dbReference type="Pfam" id="PF12698">
    <property type="entry name" value="ABC2_membrane_3"/>
    <property type="match status" value="1"/>
</dbReference>
<sequence>MKISRVFKVFRRDTISLVRDFMIFVTAVLPIVLAMALNLFIPDVENASIRFVVNSSIDSEVMDEFGKYGVVELAGTREDLYERVEGSDEVAGIDYVDGEYVIVLQGNERTVSRNTAAMILDEYFNPGEILVDVKITDAGVKESPIRRLGTIFILLFSMVAPGLMVGINLVEEKESNTLSALNVTPLTRWELYSGKIAVGLALSMFHVFAVTFVMGYGDVNMFMLFAAFLSSAFIATVLGFLTGAVAENQVAAIALVKLSFTPVMLSFAGAIIVPERWQVFLYWSPFYWDFKVLDGILAKSIEWSQTLYFCGLILLTSAAFYLVFRRKIIKGLQG</sequence>
<gene>
    <name evidence="7" type="ORF">SAMN02745751_01956</name>
</gene>
<feature type="transmembrane region" description="Helical" evidence="5">
    <location>
        <begin position="250"/>
        <end position="273"/>
    </location>
</feature>
<comment type="subcellular location">
    <subcellularLocation>
        <location evidence="1">Membrane</location>
        <topology evidence="1">Multi-pass membrane protein</topology>
    </subcellularLocation>
</comment>
<feature type="transmembrane region" description="Helical" evidence="5">
    <location>
        <begin position="151"/>
        <end position="170"/>
    </location>
</feature>
<protein>
    <submittedName>
        <fullName evidence="7">ABC-2 type transport system permease protein</fullName>
    </submittedName>
</protein>
<name>A0A1M6HBB5_9FIRM</name>
<evidence type="ECO:0000256" key="1">
    <source>
        <dbReference type="ARBA" id="ARBA00004141"/>
    </source>
</evidence>
<evidence type="ECO:0000313" key="8">
    <source>
        <dbReference type="Proteomes" id="UP000184052"/>
    </source>
</evidence>
<feature type="domain" description="ABC-2 type transporter transmembrane" evidence="6">
    <location>
        <begin position="21"/>
        <end position="323"/>
    </location>
</feature>
<dbReference type="GO" id="GO:0140359">
    <property type="term" value="F:ABC-type transporter activity"/>
    <property type="evidence" value="ECO:0007669"/>
    <property type="project" value="InterPro"/>
</dbReference>
<dbReference type="STRING" id="1121476.SAMN02745751_01956"/>
<evidence type="ECO:0000313" key="7">
    <source>
        <dbReference type="EMBL" id="SHJ19490.1"/>
    </source>
</evidence>
<dbReference type="GO" id="GO:0016020">
    <property type="term" value="C:membrane"/>
    <property type="evidence" value="ECO:0007669"/>
    <property type="project" value="UniProtKB-SubCell"/>
</dbReference>
<proteinExistence type="predicted"/>
<feature type="transmembrane region" description="Helical" evidence="5">
    <location>
        <begin position="196"/>
        <end position="216"/>
    </location>
</feature>
<dbReference type="Proteomes" id="UP000184052">
    <property type="component" value="Unassembled WGS sequence"/>
</dbReference>
<keyword evidence="3 5" id="KW-1133">Transmembrane helix</keyword>
<accession>A0A1M6HBB5</accession>
<evidence type="ECO:0000256" key="2">
    <source>
        <dbReference type="ARBA" id="ARBA00022692"/>
    </source>
</evidence>
<feature type="transmembrane region" description="Helical" evidence="5">
    <location>
        <begin position="222"/>
        <end position="243"/>
    </location>
</feature>
<reference evidence="7 8" key="1">
    <citation type="submission" date="2016-11" db="EMBL/GenBank/DDBJ databases">
        <authorList>
            <person name="Jaros S."/>
            <person name="Januszkiewicz K."/>
            <person name="Wedrychowicz H."/>
        </authorList>
    </citation>
    <scope>NUCLEOTIDE SEQUENCE [LARGE SCALE GENOMIC DNA]</scope>
    <source>
        <strain evidence="7 8">DSM 17477</strain>
    </source>
</reference>
<evidence type="ECO:0000256" key="5">
    <source>
        <dbReference type="SAM" id="Phobius"/>
    </source>
</evidence>
<evidence type="ECO:0000259" key="6">
    <source>
        <dbReference type="Pfam" id="PF12698"/>
    </source>
</evidence>
<evidence type="ECO:0000256" key="4">
    <source>
        <dbReference type="ARBA" id="ARBA00023136"/>
    </source>
</evidence>
<feature type="transmembrane region" description="Helical" evidence="5">
    <location>
        <begin position="306"/>
        <end position="324"/>
    </location>
</feature>